<evidence type="ECO:0000259" key="1">
    <source>
        <dbReference type="Pfam" id="PF01968"/>
    </source>
</evidence>
<dbReference type="PANTHER" id="PTHR11365">
    <property type="entry name" value="5-OXOPROLINASE RELATED"/>
    <property type="match status" value="1"/>
</dbReference>
<evidence type="ECO:0000259" key="3">
    <source>
        <dbReference type="Pfam" id="PF19278"/>
    </source>
</evidence>
<dbReference type="Pfam" id="PF01968">
    <property type="entry name" value="Hydantoinase_A"/>
    <property type="match status" value="1"/>
</dbReference>
<dbReference type="InterPro" id="IPR008040">
    <property type="entry name" value="Hydant_A_N"/>
</dbReference>
<name>A0ABS4ATP7_9PROT</name>
<sequence length="666" mass="70283">MILDARDGIARAWKTPTTPEDPSIGLLRGVTEASERFGFALPEVGLLLHGTTIATNAVLERKLANGVLLTTAGFEDVLEINRHVRRDIYGLSPDPFPTLVPRDRRLGVPERMRADGTAEIALDEAAMPALLDRIAALGADCVAVSLLHAYANPAHEKRVAEILRAARPDLPVSLSSDISPEIREYERTSTTVLNALLVPVVKAYLDRLEARLGEGGFHPLVFLVQSNGGVCSLRMAAEQPARLLLSGPSGGALAAGRLATLLARPNLVAVDMGGTSFDVSVVQDGRVAVITQGEIDRLPVRLPMVEMRTIGAGGGSIAAVDAGGRLTVGPRSAGARPGPVSYGRGGTEPTVTDANLALGRLDPDFFLGGMMKLDMPGTRAALDARVGGPLGLGVEQAAEGILTVTNANLGAAIRLSLFEKGLDPRDFCLLSFGGAGGLHATEVAAELGITEVAFPREPGTLSAYGILFSDLTQDIARSRVMRAEAGSLPRLGETIAALRAEADARLAADGIEAGRRRIAIAADMRYHGQAFELLVPWGEIASPDAGDLAALVEDFHAMHRQRFSYANPGDAVEIVTLRAIATGLLDKPEPADPPPAGRPARKGTRRVFEGGAWREVPVWDRDAMTASDLIEGPAVVEEAFATHWITRGWTASLGAAGTLMARRNTP</sequence>
<feature type="domain" description="Hydantoinase A/oxoprolinase" evidence="1">
    <location>
        <begin position="187"/>
        <end position="474"/>
    </location>
</feature>
<evidence type="ECO:0000313" key="4">
    <source>
        <dbReference type="EMBL" id="MBP0464624.1"/>
    </source>
</evidence>
<dbReference type="Pfam" id="PF19278">
    <property type="entry name" value="Hydant_A_C"/>
    <property type="match status" value="1"/>
</dbReference>
<dbReference type="Proteomes" id="UP000680815">
    <property type="component" value="Unassembled WGS sequence"/>
</dbReference>
<reference evidence="4 5" key="1">
    <citation type="submission" date="2021-03" db="EMBL/GenBank/DDBJ databases">
        <authorList>
            <person name="So Y."/>
        </authorList>
    </citation>
    <scope>NUCLEOTIDE SEQUENCE [LARGE SCALE GENOMIC DNA]</scope>
    <source>
        <strain evidence="4 5">PWR1</strain>
    </source>
</reference>
<evidence type="ECO:0000313" key="5">
    <source>
        <dbReference type="Proteomes" id="UP000680815"/>
    </source>
</evidence>
<dbReference type="Pfam" id="PF05378">
    <property type="entry name" value="Hydant_A_N"/>
    <property type="match status" value="1"/>
</dbReference>
<dbReference type="EMBL" id="JAGIYZ010000010">
    <property type="protein sequence ID" value="MBP0464624.1"/>
    <property type="molecule type" value="Genomic_DNA"/>
</dbReference>
<dbReference type="InterPro" id="IPR002821">
    <property type="entry name" value="Hydantoinase_A"/>
</dbReference>
<accession>A0ABS4ATP7</accession>
<dbReference type="PANTHER" id="PTHR11365:SF23">
    <property type="entry name" value="HYPOTHETICAL 5-OXOPROLINASE (EUROFUNG)-RELATED"/>
    <property type="match status" value="1"/>
</dbReference>
<evidence type="ECO:0000259" key="2">
    <source>
        <dbReference type="Pfam" id="PF05378"/>
    </source>
</evidence>
<feature type="domain" description="Hydantoinase/oxoprolinase N-terminal" evidence="2">
    <location>
        <begin position="2"/>
        <end position="165"/>
    </location>
</feature>
<dbReference type="InterPro" id="IPR045079">
    <property type="entry name" value="Oxoprolinase-like"/>
</dbReference>
<feature type="domain" description="Acetophenone carboxylase-like C-terminal" evidence="3">
    <location>
        <begin position="491"/>
        <end position="653"/>
    </location>
</feature>
<comment type="caution">
    <text evidence="4">The sequence shown here is derived from an EMBL/GenBank/DDBJ whole genome shotgun (WGS) entry which is preliminary data.</text>
</comment>
<dbReference type="InterPro" id="IPR049517">
    <property type="entry name" value="ACX-like_C"/>
</dbReference>
<organism evidence="4 5">
    <name type="scientific">Roseomonas nitratireducens</name>
    <dbReference type="NCBI Taxonomy" id="2820810"/>
    <lineage>
        <taxon>Bacteria</taxon>
        <taxon>Pseudomonadati</taxon>
        <taxon>Pseudomonadota</taxon>
        <taxon>Alphaproteobacteria</taxon>
        <taxon>Acetobacterales</taxon>
        <taxon>Roseomonadaceae</taxon>
        <taxon>Roseomonas</taxon>
    </lineage>
</organism>
<keyword evidence="5" id="KW-1185">Reference proteome</keyword>
<protein>
    <submittedName>
        <fullName evidence="4">Hydantoinase/oxoprolinase family protein</fullName>
    </submittedName>
</protein>
<gene>
    <name evidence="4" type="ORF">J5Y09_11960</name>
</gene>
<proteinExistence type="predicted"/>